<keyword evidence="1" id="KW-0472">Membrane</keyword>
<keyword evidence="3" id="KW-1185">Reference proteome</keyword>
<accession>A0ABR9QFE4</accession>
<evidence type="ECO:0000313" key="2">
    <source>
        <dbReference type="EMBL" id="MBE4907212.1"/>
    </source>
</evidence>
<evidence type="ECO:0000313" key="3">
    <source>
        <dbReference type="Proteomes" id="UP001516662"/>
    </source>
</evidence>
<keyword evidence="1" id="KW-0812">Transmembrane</keyword>
<dbReference type="EMBL" id="JADCLJ010000007">
    <property type="protein sequence ID" value="MBE4907212.1"/>
    <property type="molecule type" value="Genomic_DNA"/>
</dbReference>
<reference evidence="2 3" key="1">
    <citation type="submission" date="2020-10" db="EMBL/GenBank/DDBJ databases">
        <title>Bacillus sp. HD4P25, an endophyte from a halophyte.</title>
        <authorList>
            <person name="Sun J.-Q."/>
        </authorList>
    </citation>
    <scope>NUCLEOTIDE SEQUENCE [LARGE SCALE GENOMIC DNA]</scope>
    <source>
        <strain evidence="2 3">YIM 93174</strain>
    </source>
</reference>
<organism evidence="2 3">
    <name type="scientific">Litchfieldia luteola</name>
    <dbReference type="NCBI Taxonomy" id="682179"/>
    <lineage>
        <taxon>Bacteria</taxon>
        <taxon>Bacillati</taxon>
        <taxon>Bacillota</taxon>
        <taxon>Bacilli</taxon>
        <taxon>Bacillales</taxon>
        <taxon>Bacillaceae</taxon>
        <taxon>Litchfieldia</taxon>
    </lineage>
</organism>
<feature type="transmembrane region" description="Helical" evidence="1">
    <location>
        <begin position="7"/>
        <end position="25"/>
    </location>
</feature>
<name>A0ABR9QFE4_9BACI</name>
<sequence length="94" mass="10520">MAYYIKIGVMLVFVYAVVLGFLFATAEEMEIFLALNFGLIGFVVLIGYFVVGFLYVRVVGIRRIILVILGILIVYGLYFVLINLSNNTGAPKLF</sequence>
<feature type="transmembrane region" description="Helical" evidence="1">
    <location>
        <begin position="31"/>
        <end position="56"/>
    </location>
</feature>
<gene>
    <name evidence="2" type="ORF">IMZ08_03955</name>
</gene>
<proteinExistence type="predicted"/>
<comment type="caution">
    <text evidence="2">The sequence shown here is derived from an EMBL/GenBank/DDBJ whole genome shotgun (WGS) entry which is preliminary data.</text>
</comment>
<protein>
    <submittedName>
        <fullName evidence="2">Uncharacterized protein</fullName>
    </submittedName>
</protein>
<keyword evidence="1" id="KW-1133">Transmembrane helix</keyword>
<dbReference type="RefSeq" id="WP_193534685.1">
    <property type="nucleotide sequence ID" value="NZ_JADCLJ010000007.1"/>
</dbReference>
<feature type="transmembrane region" description="Helical" evidence="1">
    <location>
        <begin position="63"/>
        <end position="84"/>
    </location>
</feature>
<evidence type="ECO:0000256" key="1">
    <source>
        <dbReference type="SAM" id="Phobius"/>
    </source>
</evidence>
<dbReference type="Proteomes" id="UP001516662">
    <property type="component" value="Unassembled WGS sequence"/>
</dbReference>